<evidence type="ECO:0000313" key="2">
    <source>
        <dbReference type="EMBL" id="ALE29353.1"/>
    </source>
</evidence>
<protein>
    <submittedName>
        <fullName evidence="2">Uncharacterized protein</fullName>
    </submittedName>
</protein>
<dbReference type="AlphaFoldDB" id="A0A0M3TGU9"/>
<reference evidence="2" key="1">
    <citation type="journal article" date="2015" name="Parasit. Vectors">
        <title>Characterization and annotation of Babesia orientalis apicoplast genome.</title>
        <authorList>
            <person name="Huang Y."/>
            <person name="He L."/>
            <person name="Hu J."/>
            <person name="He P."/>
            <person name="He J."/>
            <person name="Yu L."/>
            <person name="Malobi N."/>
            <person name="Zhou Y."/>
            <person name="Shen B."/>
            <person name="Zhao J."/>
        </authorList>
    </citation>
    <scope>NUCLEOTIDE SEQUENCE</scope>
    <source>
        <strain evidence="2">Wuhan</strain>
    </source>
</reference>
<organism evidence="2">
    <name type="scientific">Babesia orientalis</name>
    <dbReference type="NCBI Taxonomy" id="273649"/>
    <lineage>
        <taxon>Eukaryota</taxon>
        <taxon>Sar</taxon>
        <taxon>Alveolata</taxon>
        <taxon>Apicomplexa</taxon>
        <taxon>Aconoidasida</taxon>
        <taxon>Piroplasmida</taxon>
        <taxon>Babesiidae</taxon>
        <taxon>Babesia</taxon>
    </lineage>
</organism>
<feature type="transmembrane region" description="Helical" evidence="1">
    <location>
        <begin position="148"/>
        <end position="170"/>
    </location>
</feature>
<evidence type="ECO:0000256" key="1">
    <source>
        <dbReference type="SAM" id="Phobius"/>
    </source>
</evidence>
<dbReference type="EMBL" id="KT428643">
    <property type="protein sequence ID" value="ALE29353.1"/>
    <property type="molecule type" value="Genomic_DNA"/>
</dbReference>
<dbReference type="GeneID" id="26044059"/>
<dbReference type="RefSeq" id="YP_009170355.1">
    <property type="nucleotide sequence ID" value="NC_028029.1"/>
</dbReference>
<keyword evidence="1" id="KW-0812">Transmembrane</keyword>
<keyword evidence="1" id="KW-1133">Transmembrane helix</keyword>
<gene>
    <name evidence="2" type="primary">hyp-8</name>
</gene>
<keyword evidence="1" id="KW-0472">Membrane</keyword>
<proteinExistence type="predicted"/>
<name>A0A0M3TGU9_9APIC</name>
<accession>A0A0M3TGU9</accession>
<sequence>MTFVGYLITLTKDDVKNYCTNIYNHYIDYELAKITLNFYPLGCSMLSKAIIKLFKKIKFKKIFTLLNFIKLIDYIINKCIQGLHRLKSYDVIDGVDVVVFFFEFLIDKYIYQLTEFQMIQKCQFSLRYAALWIRCFSTIKLKKEVHPFFLGMLVFIMFLLIYPPLFYAVMSDIENFNTFDNICHYFESITSPL</sequence>